<keyword evidence="6 9" id="KW-0418">Kinase</keyword>
<dbReference type="SUPFAM" id="SSF55874">
    <property type="entry name" value="ATPase domain of HSP90 chaperone/DNA topoisomerase II/histidine kinase"/>
    <property type="match status" value="1"/>
</dbReference>
<dbReference type="InterPro" id="IPR036890">
    <property type="entry name" value="HATPase_C_sf"/>
</dbReference>
<name>A0A949JWT2_9FIRM</name>
<dbReference type="GO" id="GO:0000155">
    <property type="term" value="F:phosphorelay sensor kinase activity"/>
    <property type="evidence" value="ECO:0007669"/>
    <property type="project" value="InterPro"/>
</dbReference>
<dbReference type="InterPro" id="IPR005467">
    <property type="entry name" value="His_kinase_dom"/>
</dbReference>
<dbReference type="PANTHER" id="PTHR45453">
    <property type="entry name" value="PHOSPHATE REGULON SENSOR PROTEIN PHOR"/>
    <property type="match status" value="1"/>
</dbReference>
<evidence type="ECO:0000256" key="2">
    <source>
        <dbReference type="ARBA" id="ARBA00004370"/>
    </source>
</evidence>
<dbReference type="EMBL" id="JAHQCW010000001">
    <property type="protein sequence ID" value="MBU9735177.1"/>
    <property type="molecule type" value="Genomic_DNA"/>
</dbReference>
<evidence type="ECO:0000313" key="10">
    <source>
        <dbReference type="Proteomes" id="UP000712157"/>
    </source>
</evidence>
<evidence type="ECO:0000256" key="4">
    <source>
        <dbReference type="ARBA" id="ARBA00022553"/>
    </source>
</evidence>
<dbReference type="SUPFAM" id="SSF47384">
    <property type="entry name" value="Homodimeric domain of signal transducing histidine kinase"/>
    <property type="match status" value="1"/>
</dbReference>
<keyword evidence="7" id="KW-0902">Two-component regulatory system</keyword>
<accession>A0A949JWT2</accession>
<dbReference type="GO" id="GO:0005886">
    <property type="term" value="C:plasma membrane"/>
    <property type="evidence" value="ECO:0007669"/>
    <property type="project" value="TreeGrafter"/>
</dbReference>
<dbReference type="InterPro" id="IPR050351">
    <property type="entry name" value="BphY/WalK/GraS-like"/>
</dbReference>
<gene>
    <name evidence="9" type="ORF">KTH89_01430</name>
</gene>
<dbReference type="SMART" id="SM00388">
    <property type="entry name" value="HisKA"/>
    <property type="match status" value="1"/>
</dbReference>
<dbReference type="InterPro" id="IPR003661">
    <property type="entry name" value="HisK_dim/P_dom"/>
</dbReference>
<dbReference type="Pfam" id="PF02518">
    <property type="entry name" value="HATPase_c"/>
    <property type="match status" value="1"/>
</dbReference>
<evidence type="ECO:0000256" key="5">
    <source>
        <dbReference type="ARBA" id="ARBA00022679"/>
    </source>
</evidence>
<evidence type="ECO:0000256" key="6">
    <source>
        <dbReference type="ARBA" id="ARBA00022777"/>
    </source>
</evidence>
<evidence type="ECO:0000259" key="8">
    <source>
        <dbReference type="PROSITE" id="PS50109"/>
    </source>
</evidence>
<evidence type="ECO:0000256" key="1">
    <source>
        <dbReference type="ARBA" id="ARBA00000085"/>
    </source>
</evidence>
<comment type="subcellular location">
    <subcellularLocation>
        <location evidence="2">Membrane</location>
    </subcellularLocation>
</comment>
<dbReference type="InterPro" id="IPR036097">
    <property type="entry name" value="HisK_dim/P_sf"/>
</dbReference>
<dbReference type="CDD" id="cd00082">
    <property type="entry name" value="HisKA"/>
    <property type="match status" value="1"/>
</dbReference>
<protein>
    <recommendedName>
        <fullName evidence="3">histidine kinase</fullName>
        <ecNumber evidence="3">2.7.13.3</ecNumber>
    </recommendedName>
</protein>
<proteinExistence type="predicted"/>
<dbReference type="Gene3D" id="1.10.287.130">
    <property type="match status" value="1"/>
</dbReference>
<dbReference type="InterPro" id="IPR003594">
    <property type="entry name" value="HATPase_dom"/>
</dbReference>
<reference evidence="9" key="1">
    <citation type="submission" date="2021-06" db="EMBL/GenBank/DDBJ databases">
        <title>Description of novel taxa of the family Lachnospiraceae.</title>
        <authorList>
            <person name="Chaplin A.V."/>
            <person name="Sokolova S.R."/>
            <person name="Pikina A.P."/>
            <person name="Korzhanova M."/>
            <person name="Belova V."/>
            <person name="Korostin D."/>
            <person name="Efimov B.A."/>
        </authorList>
    </citation>
    <scope>NUCLEOTIDE SEQUENCE</scope>
    <source>
        <strain evidence="9">ASD5720</strain>
    </source>
</reference>
<dbReference type="Gene3D" id="3.30.565.10">
    <property type="entry name" value="Histidine kinase-like ATPase, C-terminal domain"/>
    <property type="match status" value="1"/>
</dbReference>
<sequence length="263" mass="29882">MREWTCGHTEKMVDISLIDKDLERLAGVLNLYNAKQRLAVSGVLKHEEHLKESIANISHDLRTPLTVILGHLQLLNKEHMPKEQKRRVETVLNKAERMKELAEAFYDLSVLDTEQKSPQKENFNFSNLVMNLVTENSPALEHKNIQPEIAMPEHSVFLYSDRSMVERILQNLLTNAIRYSNGTLEIFLRQSAASKITFQIKNTVGNAAEIDVLRLFDRFYTADQSRNSSTGLGLAVVKTLTEKLGGSVEAELQEDTLIIILKL</sequence>
<dbReference type="Pfam" id="PF00512">
    <property type="entry name" value="HisKA"/>
    <property type="match status" value="1"/>
</dbReference>
<dbReference type="InterPro" id="IPR004358">
    <property type="entry name" value="Sig_transdc_His_kin-like_C"/>
</dbReference>
<feature type="domain" description="Histidine kinase" evidence="8">
    <location>
        <begin position="56"/>
        <end position="263"/>
    </location>
</feature>
<keyword evidence="4" id="KW-0597">Phosphoprotein</keyword>
<keyword evidence="10" id="KW-1185">Reference proteome</keyword>
<dbReference type="AlphaFoldDB" id="A0A949JWT2"/>
<dbReference type="PANTHER" id="PTHR45453:SF1">
    <property type="entry name" value="PHOSPHATE REGULON SENSOR PROTEIN PHOR"/>
    <property type="match status" value="1"/>
</dbReference>
<evidence type="ECO:0000256" key="3">
    <source>
        <dbReference type="ARBA" id="ARBA00012438"/>
    </source>
</evidence>
<dbReference type="GO" id="GO:0004721">
    <property type="term" value="F:phosphoprotein phosphatase activity"/>
    <property type="evidence" value="ECO:0007669"/>
    <property type="project" value="TreeGrafter"/>
</dbReference>
<comment type="caution">
    <text evidence="9">The sequence shown here is derived from an EMBL/GenBank/DDBJ whole genome shotgun (WGS) entry which is preliminary data.</text>
</comment>
<dbReference type="Proteomes" id="UP000712157">
    <property type="component" value="Unassembled WGS sequence"/>
</dbReference>
<dbReference type="EC" id="2.7.13.3" evidence="3"/>
<evidence type="ECO:0000313" key="9">
    <source>
        <dbReference type="EMBL" id="MBU9735177.1"/>
    </source>
</evidence>
<evidence type="ECO:0000256" key="7">
    <source>
        <dbReference type="ARBA" id="ARBA00023012"/>
    </source>
</evidence>
<dbReference type="GO" id="GO:0016036">
    <property type="term" value="P:cellular response to phosphate starvation"/>
    <property type="evidence" value="ECO:0007669"/>
    <property type="project" value="TreeGrafter"/>
</dbReference>
<dbReference type="RefSeq" id="WP_238720342.1">
    <property type="nucleotide sequence ID" value="NZ_JAHQCW010000001.1"/>
</dbReference>
<dbReference type="PROSITE" id="PS50109">
    <property type="entry name" value="HIS_KIN"/>
    <property type="match status" value="1"/>
</dbReference>
<organism evidence="9 10">
    <name type="scientific">Diplocloster agilis</name>
    <dbReference type="NCBI Taxonomy" id="2850323"/>
    <lineage>
        <taxon>Bacteria</taxon>
        <taxon>Bacillati</taxon>
        <taxon>Bacillota</taxon>
        <taxon>Clostridia</taxon>
        <taxon>Lachnospirales</taxon>
        <taxon>Lachnospiraceae</taxon>
        <taxon>Diplocloster</taxon>
    </lineage>
</organism>
<keyword evidence="5" id="KW-0808">Transferase</keyword>
<comment type="catalytic activity">
    <reaction evidence="1">
        <text>ATP + protein L-histidine = ADP + protein N-phospho-L-histidine.</text>
        <dbReference type="EC" id="2.7.13.3"/>
    </reaction>
</comment>
<dbReference type="PRINTS" id="PR00344">
    <property type="entry name" value="BCTRLSENSOR"/>
</dbReference>
<dbReference type="SMART" id="SM00387">
    <property type="entry name" value="HATPase_c"/>
    <property type="match status" value="1"/>
</dbReference>